<dbReference type="EMBL" id="AEQO01000170">
    <property type="protein sequence ID" value="EFV03707.1"/>
    <property type="molecule type" value="Genomic_DNA"/>
</dbReference>
<name>E6MRN3_9BACT</name>
<accession>E6MRN3</accession>
<protein>
    <submittedName>
        <fullName evidence="1">Uncharacterized protein</fullName>
    </submittedName>
</protein>
<dbReference type="Proteomes" id="UP000003874">
    <property type="component" value="Unassembled WGS sequence"/>
</dbReference>
<keyword evidence="2" id="KW-1185">Reference proteome</keyword>
<evidence type="ECO:0000313" key="2">
    <source>
        <dbReference type="Proteomes" id="UP000003874"/>
    </source>
</evidence>
<evidence type="ECO:0000313" key="1">
    <source>
        <dbReference type="EMBL" id="EFV03707.1"/>
    </source>
</evidence>
<organism evidence="1 2">
    <name type="scientific">Segatella salivae DSM 15606</name>
    <dbReference type="NCBI Taxonomy" id="888832"/>
    <lineage>
        <taxon>Bacteria</taxon>
        <taxon>Pseudomonadati</taxon>
        <taxon>Bacteroidota</taxon>
        <taxon>Bacteroidia</taxon>
        <taxon>Bacteroidales</taxon>
        <taxon>Prevotellaceae</taxon>
        <taxon>Segatella</taxon>
    </lineage>
</organism>
<gene>
    <name evidence="1" type="ORF">HMPREF9420_2151</name>
</gene>
<dbReference type="HOGENOM" id="CLU_3139265_0_0_10"/>
<reference evidence="1 2" key="1">
    <citation type="submission" date="2010-12" db="EMBL/GenBank/DDBJ databases">
        <authorList>
            <person name="Muzny D."/>
            <person name="Qin X."/>
            <person name="Deng J."/>
            <person name="Jiang H."/>
            <person name="Liu Y."/>
            <person name="Qu J."/>
            <person name="Song X.-Z."/>
            <person name="Zhang L."/>
            <person name="Thornton R."/>
            <person name="Coyle M."/>
            <person name="Francisco L."/>
            <person name="Jackson L."/>
            <person name="Javaid M."/>
            <person name="Korchina V."/>
            <person name="Kovar C."/>
            <person name="Mata R."/>
            <person name="Mathew T."/>
            <person name="Ngo R."/>
            <person name="Nguyen L."/>
            <person name="Nguyen N."/>
            <person name="Okwuonu G."/>
            <person name="Ongeri F."/>
            <person name="Pham C."/>
            <person name="Simmons D."/>
            <person name="Wilczek-Boney K."/>
            <person name="Hale W."/>
            <person name="Jakkamsetti A."/>
            <person name="Pham P."/>
            <person name="Ruth R."/>
            <person name="San Lucas F."/>
            <person name="Warren J."/>
            <person name="Zhang J."/>
            <person name="Zhao Z."/>
            <person name="Zhou C."/>
            <person name="Zhu D."/>
            <person name="Lee S."/>
            <person name="Bess C."/>
            <person name="Blankenburg K."/>
            <person name="Forbes L."/>
            <person name="Fu Q."/>
            <person name="Gubbala S."/>
            <person name="Hirani K."/>
            <person name="Jayaseelan J.C."/>
            <person name="Lara F."/>
            <person name="Munidasa M."/>
            <person name="Palculict T."/>
            <person name="Patil S."/>
            <person name="Pu L.-L."/>
            <person name="Saada N."/>
            <person name="Tang L."/>
            <person name="Weissenberger G."/>
            <person name="Zhu Y."/>
            <person name="Hemphill L."/>
            <person name="Shang Y."/>
            <person name="Youmans B."/>
            <person name="Ayvaz T."/>
            <person name="Ross M."/>
            <person name="Santibanez J."/>
            <person name="Aqrawi P."/>
            <person name="Gross S."/>
            <person name="Joshi V."/>
            <person name="Fowler G."/>
            <person name="Nazareth L."/>
            <person name="Reid J."/>
            <person name="Worley K."/>
            <person name="Petrosino J."/>
            <person name="Highlander S."/>
            <person name="Gibbs R."/>
        </authorList>
    </citation>
    <scope>NUCLEOTIDE SEQUENCE [LARGE SCALE GENOMIC DNA]</scope>
    <source>
        <strain evidence="1 2">DSM 15606</strain>
    </source>
</reference>
<sequence>MHLFIQHFTFSPLLDNKKPRSQLPHQSCYYTCNNEKRRNKQGRHFLEME</sequence>
<comment type="caution">
    <text evidence="1">The sequence shown here is derived from an EMBL/GenBank/DDBJ whole genome shotgun (WGS) entry which is preliminary data.</text>
</comment>
<dbReference type="AlphaFoldDB" id="E6MRN3"/>
<proteinExistence type="predicted"/>